<proteinExistence type="predicted"/>
<reference evidence="1 2" key="1">
    <citation type="journal article" date="2019" name="Environ. Microbiol.">
        <title>At the nexus of three kingdoms: the genome of the mycorrhizal fungus Gigaspora margarita provides insights into plant, endobacterial and fungal interactions.</title>
        <authorList>
            <person name="Venice F."/>
            <person name="Ghignone S."/>
            <person name="Salvioli di Fossalunga A."/>
            <person name="Amselem J."/>
            <person name="Novero M."/>
            <person name="Xianan X."/>
            <person name="Sedzielewska Toro K."/>
            <person name="Morin E."/>
            <person name="Lipzen A."/>
            <person name="Grigoriev I.V."/>
            <person name="Henrissat B."/>
            <person name="Martin F.M."/>
            <person name="Bonfante P."/>
        </authorList>
    </citation>
    <scope>NUCLEOTIDE SEQUENCE [LARGE SCALE GENOMIC DNA]</scope>
    <source>
        <strain evidence="1 2">BEG34</strain>
    </source>
</reference>
<dbReference type="OrthoDB" id="2428760at2759"/>
<gene>
    <name evidence="1" type="ORF">F8M41_002967</name>
</gene>
<dbReference type="AlphaFoldDB" id="A0A8H3XEH3"/>
<name>A0A8H3XEH3_GIGMA</name>
<sequence length="109" mass="12830">MPHQKLTGPCAIKDCTSSVKSFKNVIQDLKDKTNKYFDSQFNYLKVNQDKICFEHYMNDIIETIKIISNNTPIDNDYLKIYEEQQYIDLDINNFLNIKIKIVDNGVFIN</sequence>
<keyword evidence="2" id="KW-1185">Reference proteome</keyword>
<evidence type="ECO:0000313" key="1">
    <source>
        <dbReference type="EMBL" id="KAF0446152.1"/>
    </source>
</evidence>
<dbReference type="EMBL" id="WTPW01001254">
    <property type="protein sequence ID" value="KAF0446152.1"/>
    <property type="molecule type" value="Genomic_DNA"/>
</dbReference>
<evidence type="ECO:0000313" key="2">
    <source>
        <dbReference type="Proteomes" id="UP000439903"/>
    </source>
</evidence>
<protein>
    <submittedName>
        <fullName evidence="1">Uncharacterized protein</fullName>
    </submittedName>
</protein>
<organism evidence="1 2">
    <name type="scientific">Gigaspora margarita</name>
    <dbReference type="NCBI Taxonomy" id="4874"/>
    <lineage>
        <taxon>Eukaryota</taxon>
        <taxon>Fungi</taxon>
        <taxon>Fungi incertae sedis</taxon>
        <taxon>Mucoromycota</taxon>
        <taxon>Glomeromycotina</taxon>
        <taxon>Glomeromycetes</taxon>
        <taxon>Diversisporales</taxon>
        <taxon>Gigasporaceae</taxon>
        <taxon>Gigaspora</taxon>
    </lineage>
</organism>
<comment type="caution">
    <text evidence="1">The sequence shown here is derived from an EMBL/GenBank/DDBJ whole genome shotgun (WGS) entry which is preliminary data.</text>
</comment>
<accession>A0A8H3XEH3</accession>
<dbReference type="Proteomes" id="UP000439903">
    <property type="component" value="Unassembled WGS sequence"/>
</dbReference>